<evidence type="ECO:0000313" key="1">
    <source>
        <dbReference type="EMBL" id="MCR2804214.1"/>
    </source>
</evidence>
<dbReference type="InterPro" id="IPR016024">
    <property type="entry name" value="ARM-type_fold"/>
</dbReference>
<gene>
    <name evidence="1" type="ORF">NQZ67_10010</name>
</gene>
<name>A0A9X2S8C9_9BACL</name>
<dbReference type="EMBL" id="JANIPJ010000005">
    <property type="protein sequence ID" value="MCR2804214.1"/>
    <property type="molecule type" value="Genomic_DNA"/>
</dbReference>
<dbReference type="InterPro" id="IPR014825">
    <property type="entry name" value="DNA_alkylation"/>
</dbReference>
<dbReference type="SUPFAM" id="SSF48371">
    <property type="entry name" value="ARM repeat"/>
    <property type="match status" value="1"/>
</dbReference>
<dbReference type="AlphaFoldDB" id="A0A9X2S8C9"/>
<dbReference type="RefSeq" id="WP_257445057.1">
    <property type="nucleotide sequence ID" value="NZ_JANIPJ010000005.1"/>
</dbReference>
<sequence length="382" mass="43780">MAEPLKLMYDGTFLEQFGARVQGAWPPFDPAAFVERARRDDWEQLELKPRIRRITEALGASLPTNYREALDILYRIDEECIGFPYLFFPDFVEVYGRGEQDWERSMEALARFTQRSSAEFAVRPFILERPERMIPQLLEWAEHPNEHVRRLASEGSRPRLPWGQALPIFKRDPSPMLPLLEKLKADPSLYVRKSVANHLNDIAKDHPDLVVELAEKWKGTSPLTDWIVRHACRTLIKRADPRVMALFGYSEALPDDKQGQALVDSADLLLSAHELPMGGEAELQYRIQLAGEPGLIGDKKLKLRIEYGIDFVKAGGKTSLKRFLLSDREFAIRELVKGTRIHRFADLTTRKHYEGRHAVTIWVNGVEVARTELTLVRAGTES</sequence>
<dbReference type="Proteomes" id="UP001141950">
    <property type="component" value="Unassembled WGS sequence"/>
</dbReference>
<accession>A0A9X2S8C9</accession>
<reference evidence="1" key="1">
    <citation type="submission" date="2022-08" db="EMBL/GenBank/DDBJ databases">
        <title>The genomic sequence of strain Paenibacillus sp. SCIV0701.</title>
        <authorList>
            <person name="Zhao H."/>
        </authorList>
    </citation>
    <scope>NUCLEOTIDE SEQUENCE</scope>
    <source>
        <strain evidence="1">SCIV0701</strain>
    </source>
</reference>
<dbReference type="Pfam" id="PF08713">
    <property type="entry name" value="DNA_alkylation"/>
    <property type="match status" value="1"/>
</dbReference>
<organism evidence="1 2">
    <name type="scientific">Paenibacillus soyae</name>
    <dbReference type="NCBI Taxonomy" id="2969249"/>
    <lineage>
        <taxon>Bacteria</taxon>
        <taxon>Bacillati</taxon>
        <taxon>Bacillota</taxon>
        <taxon>Bacilli</taxon>
        <taxon>Bacillales</taxon>
        <taxon>Paenibacillaceae</taxon>
        <taxon>Paenibacillus</taxon>
    </lineage>
</organism>
<dbReference type="Gene3D" id="1.25.40.290">
    <property type="entry name" value="ARM repeat domains"/>
    <property type="match status" value="1"/>
</dbReference>
<keyword evidence="2" id="KW-1185">Reference proteome</keyword>
<protein>
    <submittedName>
        <fullName evidence="1">DNA alkylation repair protein</fullName>
    </submittedName>
</protein>
<evidence type="ECO:0000313" key="2">
    <source>
        <dbReference type="Proteomes" id="UP001141950"/>
    </source>
</evidence>
<comment type="caution">
    <text evidence="1">The sequence shown here is derived from an EMBL/GenBank/DDBJ whole genome shotgun (WGS) entry which is preliminary data.</text>
</comment>
<proteinExistence type="predicted"/>